<dbReference type="RefSeq" id="WP_143005335.1">
    <property type="nucleotide sequence ID" value="NZ_FNJQ01000023.1"/>
</dbReference>
<accession>A0A1H0TF28</accession>
<name>A0A1H0TF28_SELRU</name>
<organism evidence="2 3">
    <name type="scientific">Selenomonas ruminantium</name>
    <dbReference type="NCBI Taxonomy" id="971"/>
    <lineage>
        <taxon>Bacteria</taxon>
        <taxon>Bacillati</taxon>
        <taxon>Bacillota</taxon>
        <taxon>Negativicutes</taxon>
        <taxon>Selenomonadales</taxon>
        <taxon>Selenomonadaceae</taxon>
        <taxon>Selenomonas</taxon>
    </lineage>
</organism>
<dbReference type="Proteomes" id="UP000182412">
    <property type="component" value="Unassembled WGS sequence"/>
</dbReference>
<gene>
    <name evidence="2" type="ORF">SAMN05216366_12310</name>
</gene>
<sequence length="187" mass="19741">MDLRDARWRRPLIYGSVFLLLAGGAGAYYAGAAEEPPLVLHENERQAEMPAEPPVIKGLARANEVQELRNPFSLLHEREGDTVTGKLDAARTEPKENIAVPVPKPAAGKTTAPANSGRKTNLVLCGIVEGAGGRLALLQTGNSTVTAACGETVAGWQVTEIGRESVTLAGHGQVRRLPLTMAAMGVK</sequence>
<keyword evidence="1" id="KW-1133">Transmembrane helix</keyword>
<keyword evidence="1" id="KW-0812">Transmembrane</keyword>
<keyword evidence="1" id="KW-0472">Membrane</keyword>
<proteinExistence type="predicted"/>
<reference evidence="2 3" key="1">
    <citation type="submission" date="2016-10" db="EMBL/GenBank/DDBJ databases">
        <authorList>
            <person name="de Groot N.N."/>
        </authorList>
    </citation>
    <scope>NUCLEOTIDE SEQUENCE [LARGE SCALE GENOMIC DNA]</scope>
    <source>
        <strain evidence="2 3">S137</strain>
    </source>
</reference>
<feature type="transmembrane region" description="Helical" evidence="1">
    <location>
        <begin position="12"/>
        <end position="31"/>
    </location>
</feature>
<dbReference type="OrthoDB" id="1667111at2"/>
<evidence type="ECO:0000313" key="2">
    <source>
        <dbReference type="EMBL" id="SDP52431.1"/>
    </source>
</evidence>
<evidence type="ECO:0000256" key="1">
    <source>
        <dbReference type="SAM" id="Phobius"/>
    </source>
</evidence>
<protein>
    <submittedName>
        <fullName evidence="2">Uncharacterized protein</fullName>
    </submittedName>
</protein>
<dbReference type="EMBL" id="FNJQ01000023">
    <property type="protein sequence ID" value="SDP52431.1"/>
    <property type="molecule type" value="Genomic_DNA"/>
</dbReference>
<evidence type="ECO:0000313" key="3">
    <source>
        <dbReference type="Proteomes" id="UP000182412"/>
    </source>
</evidence>
<dbReference type="AlphaFoldDB" id="A0A1H0TF28"/>